<evidence type="ECO:0000256" key="1">
    <source>
        <dbReference type="SAM" id="MobiDB-lite"/>
    </source>
</evidence>
<name>A0AAJ0BLJ6_9PEZI</name>
<accession>A0AAJ0BLJ6</accession>
<feature type="region of interest" description="Disordered" evidence="1">
    <location>
        <begin position="528"/>
        <end position="597"/>
    </location>
</feature>
<dbReference type="EMBL" id="MU839827">
    <property type="protein sequence ID" value="KAK1760523.1"/>
    <property type="molecule type" value="Genomic_DNA"/>
</dbReference>
<feature type="compositionally biased region" description="Polar residues" evidence="1">
    <location>
        <begin position="1"/>
        <end position="10"/>
    </location>
</feature>
<protein>
    <submittedName>
        <fullName evidence="2">Uncharacterized protein</fullName>
    </submittedName>
</protein>
<feature type="region of interest" description="Disordered" evidence="1">
    <location>
        <begin position="440"/>
        <end position="465"/>
    </location>
</feature>
<feature type="compositionally biased region" description="Acidic residues" evidence="1">
    <location>
        <begin position="573"/>
        <end position="583"/>
    </location>
</feature>
<dbReference type="Proteomes" id="UP001239445">
    <property type="component" value="Unassembled WGS sequence"/>
</dbReference>
<evidence type="ECO:0000313" key="2">
    <source>
        <dbReference type="EMBL" id="KAK1760523.1"/>
    </source>
</evidence>
<feature type="compositionally biased region" description="Basic residues" evidence="1">
    <location>
        <begin position="36"/>
        <end position="46"/>
    </location>
</feature>
<keyword evidence="3" id="KW-1185">Reference proteome</keyword>
<feature type="region of interest" description="Disordered" evidence="1">
    <location>
        <begin position="145"/>
        <end position="206"/>
    </location>
</feature>
<sequence length="597" mass="65953">MASSRFNFSQWELALPQGTPKSSSSAMNWSEGNLYRSKRGKLRKANPARQRQKEYFAQARLRASQREETTQSPRPSWSLEDAAASSNVRPNPGRPSPKSHLFQTPEEFMAEQAAIARGEVAAQEVPRVSREDLERLLQKVQVLAERHQSHPSPPLYARASPLQRSAESPGKSGTSIVAHDRLLQKEQRRKRKEEDRRRKLHRRDPVPLRRVSSHIYSLGGFDSSVEAQVGQPVVPVPESQQAENNLWRTWPGFSVSGHTLDITKNSEDIGLTPGVNTDQVRCLEQRQKNTSSSSDYSRILNRYEALLSKLREGVPPESSTYRIPEEPAQCHDTGPPDNAPEVFAEDVPVSEALPPKPDNDEAWKMFVFGDGGTDDIAQEVFDEARHDAARTLQPSEDLFGDYDTGMTADMDSVIPAVGTECVPEASDFGLSTASTSLEATLGSSAEPPGITPSAPSTDPQPTSLDVEPQSQFSDFDFSGIEFDNMIRSDANDPSLPPTSDVGLSMDSMVVEVPSVTTASQPQFKFARPKPFVGRMPTQPQVNPVRLTRNKGRPKKRALDGRADIRALPNYNEDPIEEVEEDVEPNAPKGLFGPLEVA</sequence>
<reference evidence="2" key="1">
    <citation type="submission" date="2023-06" db="EMBL/GenBank/DDBJ databases">
        <title>Genome-scale phylogeny and comparative genomics of the fungal order Sordariales.</title>
        <authorList>
            <consortium name="Lawrence Berkeley National Laboratory"/>
            <person name="Hensen N."/>
            <person name="Bonometti L."/>
            <person name="Westerberg I."/>
            <person name="Brannstrom I.O."/>
            <person name="Guillou S."/>
            <person name="Cros-Aarteil S."/>
            <person name="Calhoun S."/>
            <person name="Haridas S."/>
            <person name="Kuo A."/>
            <person name="Mondo S."/>
            <person name="Pangilinan J."/>
            <person name="Riley R."/>
            <person name="Labutti K."/>
            <person name="Andreopoulos B."/>
            <person name="Lipzen A."/>
            <person name="Chen C."/>
            <person name="Yanf M."/>
            <person name="Daum C."/>
            <person name="Ng V."/>
            <person name="Clum A."/>
            <person name="Steindorff A."/>
            <person name="Ohm R."/>
            <person name="Martin F."/>
            <person name="Silar P."/>
            <person name="Natvig D."/>
            <person name="Lalanne C."/>
            <person name="Gautier V."/>
            <person name="Ament-Velasquez S.L."/>
            <person name="Kruys A."/>
            <person name="Hutchinson M.I."/>
            <person name="Powell A.J."/>
            <person name="Barry K."/>
            <person name="Miller A.N."/>
            <person name="Grigoriev I.V."/>
            <person name="Debuchy R."/>
            <person name="Gladieux P."/>
            <person name="Thoren M.H."/>
            <person name="Johannesson H."/>
        </authorList>
    </citation>
    <scope>NUCLEOTIDE SEQUENCE</scope>
    <source>
        <strain evidence="2">PSN4</strain>
    </source>
</reference>
<feature type="compositionally biased region" description="Basic and acidic residues" evidence="1">
    <location>
        <begin position="178"/>
        <end position="206"/>
    </location>
</feature>
<feature type="compositionally biased region" description="Polar residues" evidence="1">
    <location>
        <begin position="162"/>
        <end position="175"/>
    </location>
</feature>
<proteinExistence type="predicted"/>
<dbReference type="AlphaFoldDB" id="A0AAJ0BLJ6"/>
<feature type="compositionally biased region" description="Polar residues" evidence="1">
    <location>
        <begin position="453"/>
        <end position="465"/>
    </location>
</feature>
<evidence type="ECO:0000313" key="3">
    <source>
        <dbReference type="Proteomes" id="UP001239445"/>
    </source>
</evidence>
<feature type="compositionally biased region" description="Polar residues" evidence="1">
    <location>
        <begin position="19"/>
        <end position="31"/>
    </location>
</feature>
<gene>
    <name evidence="2" type="ORF">QBC47DRAFT_456258</name>
</gene>
<feature type="region of interest" description="Disordered" evidence="1">
    <location>
        <begin position="1"/>
        <end position="101"/>
    </location>
</feature>
<comment type="caution">
    <text evidence="2">The sequence shown here is derived from an EMBL/GenBank/DDBJ whole genome shotgun (WGS) entry which is preliminary data.</text>
</comment>
<organism evidence="2 3">
    <name type="scientific">Echria macrotheca</name>
    <dbReference type="NCBI Taxonomy" id="438768"/>
    <lineage>
        <taxon>Eukaryota</taxon>
        <taxon>Fungi</taxon>
        <taxon>Dikarya</taxon>
        <taxon>Ascomycota</taxon>
        <taxon>Pezizomycotina</taxon>
        <taxon>Sordariomycetes</taxon>
        <taxon>Sordariomycetidae</taxon>
        <taxon>Sordariales</taxon>
        <taxon>Schizotheciaceae</taxon>
        <taxon>Echria</taxon>
    </lineage>
</organism>